<accession>A0ABV9K8B7</accession>
<keyword evidence="6" id="KW-1185">Reference proteome</keyword>
<dbReference type="Proteomes" id="UP001596020">
    <property type="component" value="Unassembled WGS sequence"/>
</dbReference>
<name>A0ABV9K8B7_9PORP</name>
<dbReference type="PROSITE" id="PS00622">
    <property type="entry name" value="HTH_LUXR_1"/>
    <property type="match status" value="1"/>
</dbReference>
<dbReference type="SMART" id="SM00421">
    <property type="entry name" value="HTH_LUXR"/>
    <property type="match status" value="1"/>
</dbReference>
<evidence type="ECO:0000313" key="6">
    <source>
        <dbReference type="Proteomes" id="UP001596020"/>
    </source>
</evidence>
<reference evidence="6" key="1">
    <citation type="journal article" date="2019" name="Int. J. Syst. Evol. Microbiol.">
        <title>The Global Catalogue of Microorganisms (GCM) 10K type strain sequencing project: providing services to taxonomists for standard genome sequencing and annotation.</title>
        <authorList>
            <consortium name="The Broad Institute Genomics Platform"/>
            <consortium name="The Broad Institute Genome Sequencing Center for Infectious Disease"/>
            <person name="Wu L."/>
            <person name="Ma J."/>
        </authorList>
    </citation>
    <scope>NUCLEOTIDE SEQUENCE [LARGE SCALE GENOMIC DNA]</scope>
    <source>
        <strain evidence="6">CGMCC 4.7357</strain>
    </source>
</reference>
<evidence type="ECO:0000256" key="1">
    <source>
        <dbReference type="ARBA" id="ARBA00023015"/>
    </source>
</evidence>
<feature type="domain" description="HTH luxR-type" evidence="4">
    <location>
        <begin position="124"/>
        <end position="189"/>
    </location>
</feature>
<dbReference type="InterPro" id="IPR016032">
    <property type="entry name" value="Sig_transdc_resp-reg_C-effctor"/>
</dbReference>
<dbReference type="Gene3D" id="3.40.50.2300">
    <property type="match status" value="1"/>
</dbReference>
<organism evidence="5 6">
    <name type="scientific">Falsiporphyromonas endometrii</name>
    <dbReference type="NCBI Taxonomy" id="1387297"/>
    <lineage>
        <taxon>Bacteria</taxon>
        <taxon>Pseudomonadati</taxon>
        <taxon>Bacteroidota</taxon>
        <taxon>Bacteroidia</taxon>
        <taxon>Bacteroidales</taxon>
        <taxon>Porphyromonadaceae</taxon>
        <taxon>Falsiporphyromonas</taxon>
    </lineage>
</organism>
<dbReference type="Pfam" id="PF00196">
    <property type="entry name" value="GerE"/>
    <property type="match status" value="1"/>
</dbReference>
<dbReference type="SUPFAM" id="SSF52172">
    <property type="entry name" value="CheY-like"/>
    <property type="match status" value="1"/>
</dbReference>
<dbReference type="PANTHER" id="PTHR44688:SF16">
    <property type="entry name" value="DNA-BINDING TRANSCRIPTIONAL ACTIVATOR DEVR_DOSR"/>
    <property type="match status" value="1"/>
</dbReference>
<dbReference type="InterPro" id="IPR011006">
    <property type="entry name" value="CheY-like_superfamily"/>
</dbReference>
<keyword evidence="3" id="KW-0804">Transcription</keyword>
<dbReference type="InterPro" id="IPR000792">
    <property type="entry name" value="Tscrpt_reg_LuxR_C"/>
</dbReference>
<sequence length="198" mass="22032">MSLKNLKIAIAEPNEIVRLGIEAFLKKLPGYKIQVMDVSDSSKDILEQLPDYGVDIMLLNPIISGMTLRKEYRLNGEMGVVAMLTYPVDTGSLSGYNEYLSLADSSEKYQEVFDKILSIDKSGSDSEECSLTAREKEVVVCVVKGMTNKQIAEALFLSTHTVITHRRNIAKKLQIHSTSGLTIYAIVNKLVELDEITK</sequence>
<dbReference type="EMBL" id="JBHSGO010000145">
    <property type="protein sequence ID" value="MFC4665871.1"/>
    <property type="molecule type" value="Genomic_DNA"/>
</dbReference>
<keyword evidence="1" id="KW-0805">Transcription regulation</keyword>
<evidence type="ECO:0000256" key="3">
    <source>
        <dbReference type="ARBA" id="ARBA00023163"/>
    </source>
</evidence>
<dbReference type="RefSeq" id="WP_380078386.1">
    <property type="nucleotide sequence ID" value="NZ_JBHSGO010000145.1"/>
</dbReference>
<comment type="caution">
    <text evidence="5">The sequence shown here is derived from an EMBL/GenBank/DDBJ whole genome shotgun (WGS) entry which is preliminary data.</text>
</comment>
<protein>
    <submittedName>
        <fullName evidence="5">Response regulator transcription factor</fullName>
    </submittedName>
</protein>
<evidence type="ECO:0000259" key="4">
    <source>
        <dbReference type="PROSITE" id="PS50043"/>
    </source>
</evidence>
<dbReference type="SUPFAM" id="SSF46894">
    <property type="entry name" value="C-terminal effector domain of the bipartite response regulators"/>
    <property type="match status" value="1"/>
</dbReference>
<keyword evidence="2" id="KW-0238">DNA-binding</keyword>
<dbReference type="PROSITE" id="PS50043">
    <property type="entry name" value="HTH_LUXR_2"/>
    <property type="match status" value="1"/>
</dbReference>
<evidence type="ECO:0000313" key="5">
    <source>
        <dbReference type="EMBL" id="MFC4665871.1"/>
    </source>
</evidence>
<dbReference type="PANTHER" id="PTHR44688">
    <property type="entry name" value="DNA-BINDING TRANSCRIPTIONAL ACTIVATOR DEVR_DOSR"/>
    <property type="match status" value="1"/>
</dbReference>
<dbReference type="PRINTS" id="PR00038">
    <property type="entry name" value="HTHLUXR"/>
</dbReference>
<proteinExistence type="predicted"/>
<evidence type="ECO:0000256" key="2">
    <source>
        <dbReference type="ARBA" id="ARBA00023125"/>
    </source>
</evidence>
<gene>
    <name evidence="5" type="ORF">ACFO3G_04525</name>
</gene>
<dbReference type="CDD" id="cd06170">
    <property type="entry name" value="LuxR_C_like"/>
    <property type="match status" value="1"/>
</dbReference>